<evidence type="ECO:0000313" key="2">
    <source>
        <dbReference type="Proteomes" id="UP000494115"/>
    </source>
</evidence>
<organism evidence="1 2">
    <name type="scientific">Pararobbsia alpina</name>
    <dbReference type="NCBI Taxonomy" id="621374"/>
    <lineage>
        <taxon>Bacteria</taxon>
        <taxon>Pseudomonadati</taxon>
        <taxon>Pseudomonadota</taxon>
        <taxon>Betaproteobacteria</taxon>
        <taxon>Burkholderiales</taxon>
        <taxon>Burkholderiaceae</taxon>
        <taxon>Pararobbsia</taxon>
    </lineage>
</organism>
<keyword evidence="2" id="KW-1185">Reference proteome</keyword>
<dbReference type="Proteomes" id="UP000494115">
    <property type="component" value="Unassembled WGS sequence"/>
</dbReference>
<name>A0A6S7BIL9_9BURK</name>
<accession>A0A6S7BIL9</accession>
<proteinExistence type="predicted"/>
<protein>
    <submittedName>
        <fullName evidence="1">Uncharacterized protein</fullName>
    </submittedName>
</protein>
<reference evidence="1 2" key="1">
    <citation type="submission" date="2020-04" db="EMBL/GenBank/DDBJ databases">
        <authorList>
            <person name="De Canck E."/>
        </authorList>
    </citation>
    <scope>NUCLEOTIDE SEQUENCE [LARGE SCALE GENOMIC DNA]</scope>
    <source>
        <strain evidence="1 2">LMG 28138</strain>
    </source>
</reference>
<evidence type="ECO:0000313" key="1">
    <source>
        <dbReference type="EMBL" id="CAB3801448.1"/>
    </source>
</evidence>
<dbReference type="EMBL" id="CADIKM010000042">
    <property type="protein sequence ID" value="CAB3801448.1"/>
    <property type="molecule type" value="Genomic_DNA"/>
</dbReference>
<gene>
    <name evidence="1" type="ORF">LMG28138_05017</name>
</gene>
<dbReference type="AlphaFoldDB" id="A0A6S7BIL9"/>
<sequence length="192" mass="21600">MWLPAQLLGGDLVTAKKWRGSSAIHSSSRIEWPLVARNRRLSVRRMVPTYDPSWPRPCQNAEGTTFVRGTLRLVHARAAKPLTSILFVRLDNVDTTSSLMPVDRNCYRKDIGRLLPISIPPALIGVRNSKRVSWRTLLAVTHIGELHPCRSEGHPHLLYSPVDLEWDGLPVRRSMNGGSLSFGMSRARTRCC</sequence>